<gene>
    <name evidence="2" type="ORF">BACCIP111883_02559</name>
</gene>
<protein>
    <submittedName>
        <fullName evidence="2">Uncharacterized protein</fullName>
    </submittedName>
</protein>
<keyword evidence="3" id="KW-1185">Reference proteome</keyword>
<feature type="transmembrane region" description="Helical" evidence="1">
    <location>
        <begin position="73"/>
        <end position="94"/>
    </location>
</feature>
<keyword evidence="1" id="KW-0812">Transmembrane</keyword>
<feature type="transmembrane region" description="Helical" evidence="1">
    <location>
        <begin position="6"/>
        <end position="26"/>
    </location>
</feature>
<evidence type="ECO:0000313" key="3">
    <source>
        <dbReference type="Proteomes" id="UP000789833"/>
    </source>
</evidence>
<comment type="caution">
    <text evidence="2">The sequence shown here is derived from an EMBL/GenBank/DDBJ whole genome shotgun (WGS) entry which is preliminary data.</text>
</comment>
<evidence type="ECO:0000313" key="2">
    <source>
        <dbReference type="EMBL" id="CAG9621786.1"/>
    </source>
</evidence>
<accession>A0ABM8YPQ3</accession>
<keyword evidence="1" id="KW-0472">Membrane</keyword>
<reference evidence="2 3" key="1">
    <citation type="submission" date="2021-10" db="EMBL/GenBank/DDBJ databases">
        <authorList>
            <person name="Criscuolo A."/>
        </authorList>
    </citation>
    <scope>NUCLEOTIDE SEQUENCE [LARGE SCALE GENOMIC DNA]</scope>
    <source>
        <strain evidence="3">CIP 111883</strain>
    </source>
</reference>
<dbReference type="RefSeq" id="WP_230501677.1">
    <property type="nucleotide sequence ID" value="NZ_CAKJTJ010000013.1"/>
</dbReference>
<organism evidence="2 3">
    <name type="scientific">Sutcliffiella rhizosphaerae</name>
    <dbReference type="NCBI Taxonomy" id="2880967"/>
    <lineage>
        <taxon>Bacteria</taxon>
        <taxon>Bacillati</taxon>
        <taxon>Bacillota</taxon>
        <taxon>Bacilli</taxon>
        <taxon>Bacillales</taxon>
        <taxon>Bacillaceae</taxon>
        <taxon>Sutcliffiella</taxon>
    </lineage>
</organism>
<name>A0ABM8YPQ3_9BACI</name>
<keyword evidence="1" id="KW-1133">Transmembrane helix</keyword>
<feature type="transmembrane region" description="Helical" evidence="1">
    <location>
        <begin position="38"/>
        <end position="61"/>
    </location>
</feature>
<proteinExistence type="predicted"/>
<dbReference type="Proteomes" id="UP000789833">
    <property type="component" value="Unassembled WGS sequence"/>
</dbReference>
<sequence>MEIYDYMMLLNVLAIIASVMVGYLYVSLMVMRKGAFLFHAIISLSFIVFTWFTTTSIWYFMTIQVDSLLYTSGMLFNMITTIFCTTVYLAYLSVQRSYMINKFSKKHQPR</sequence>
<evidence type="ECO:0000256" key="1">
    <source>
        <dbReference type="SAM" id="Phobius"/>
    </source>
</evidence>
<dbReference type="EMBL" id="CAKJTJ010000013">
    <property type="protein sequence ID" value="CAG9621786.1"/>
    <property type="molecule type" value="Genomic_DNA"/>
</dbReference>